<feature type="repeat" description="RCC1" evidence="1">
    <location>
        <begin position="6"/>
        <end position="57"/>
    </location>
</feature>
<feature type="region of interest" description="Disordered" evidence="2">
    <location>
        <begin position="216"/>
        <end position="252"/>
    </location>
</feature>
<dbReference type="Pfam" id="PF13540">
    <property type="entry name" value="RCC1_2"/>
    <property type="match status" value="2"/>
</dbReference>
<feature type="region of interest" description="Disordered" evidence="2">
    <location>
        <begin position="334"/>
        <end position="364"/>
    </location>
</feature>
<dbReference type="VEuPathDB" id="AmoebaDB:NfTy_032230"/>
<feature type="region of interest" description="Disordered" evidence="2">
    <location>
        <begin position="183"/>
        <end position="204"/>
    </location>
</feature>
<dbReference type="GeneID" id="68108054"/>
<reference evidence="3 4" key="1">
    <citation type="journal article" date="2019" name="Sci. Rep.">
        <title>Nanopore sequencing improves the draft genome of the human pathogenic amoeba Naegleria fowleri.</title>
        <authorList>
            <person name="Liechti N."/>
            <person name="Schurch N."/>
            <person name="Bruggmann R."/>
            <person name="Wittwer M."/>
        </authorList>
    </citation>
    <scope>NUCLEOTIDE SEQUENCE [LARGE SCALE GENOMIC DNA]</scope>
    <source>
        <strain evidence="3 4">ATCC 30894</strain>
    </source>
</reference>
<feature type="region of interest" description="Disordered" evidence="2">
    <location>
        <begin position="414"/>
        <end position="519"/>
    </location>
</feature>
<dbReference type="SUPFAM" id="SSF50985">
    <property type="entry name" value="RCC1/BLIP-II"/>
    <property type="match status" value="2"/>
</dbReference>
<dbReference type="VEuPathDB" id="AmoebaDB:NF0117620"/>
<dbReference type="RefSeq" id="XP_044569650.1">
    <property type="nucleotide sequence ID" value="XM_044712204.1"/>
</dbReference>
<evidence type="ECO:0000313" key="4">
    <source>
        <dbReference type="Proteomes" id="UP000444721"/>
    </source>
</evidence>
<evidence type="ECO:0000256" key="2">
    <source>
        <dbReference type="SAM" id="MobiDB-lite"/>
    </source>
</evidence>
<feature type="compositionally biased region" description="Low complexity" evidence="2">
    <location>
        <begin position="127"/>
        <end position="155"/>
    </location>
</feature>
<feature type="compositionally biased region" description="Polar residues" evidence="2">
    <location>
        <begin position="344"/>
        <end position="358"/>
    </location>
</feature>
<evidence type="ECO:0008006" key="5">
    <source>
        <dbReference type="Google" id="ProtNLM"/>
    </source>
</evidence>
<protein>
    <recommendedName>
        <fullName evidence="5">Regulator of chromosome condensation domain-containing protein</fullName>
    </recommendedName>
</protein>
<evidence type="ECO:0000256" key="1">
    <source>
        <dbReference type="PROSITE-ProRule" id="PRU00235"/>
    </source>
</evidence>
<feature type="compositionally biased region" description="Low complexity" evidence="2">
    <location>
        <begin position="414"/>
        <end position="436"/>
    </location>
</feature>
<organism evidence="3 4">
    <name type="scientific">Naegleria fowleri</name>
    <name type="common">Brain eating amoeba</name>
    <dbReference type="NCBI Taxonomy" id="5763"/>
    <lineage>
        <taxon>Eukaryota</taxon>
        <taxon>Discoba</taxon>
        <taxon>Heterolobosea</taxon>
        <taxon>Tetramitia</taxon>
        <taxon>Eutetramitia</taxon>
        <taxon>Vahlkampfiidae</taxon>
        <taxon>Naegleria</taxon>
    </lineage>
</organism>
<dbReference type="InterPro" id="IPR000408">
    <property type="entry name" value="Reg_chr_condens"/>
</dbReference>
<feature type="repeat" description="RCC1" evidence="1">
    <location>
        <begin position="788"/>
        <end position="839"/>
    </location>
</feature>
<feature type="compositionally biased region" description="Polar residues" evidence="2">
    <location>
        <begin position="234"/>
        <end position="243"/>
    </location>
</feature>
<dbReference type="PROSITE" id="PS00626">
    <property type="entry name" value="RCC1_2"/>
    <property type="match status" value="1"/>
</dbReference>
<dbReference type="Proteomes" id="UP000444721">
    <property type="component" value="Unassembled WGS sequence"/>
</dbReference>
<proteinExistence type="predicted"/>
<comment type="caution">
    <text evidence="3">The sequence shown here is derived from an EMBL/GenBank/DDBJ whole genome shotgun (WGS) entry which is preliminary data.</text>
</comment>
<dbReference type="InterPro" id="IPR051553">
    <property type="entry name" value="Ran_GTPase-activating"/>
</dbReference>
<dbReference type="PANTHER" id="PTHR45982:SF1">
    <property type="entry name" value="REGULATOR OF CHROMOSOME CONDENSATION"/>
    <property type="match status" value="1"/>
</dbReference>
<dbReference type="VEuPathDB" id="AmoebaDB:FDP41_000836"/>
<gene>
    <name evidence="3" type="ORF">FDP41_000836</name>
</gene>
<dbReference type="VEuPathDB" id="AmoebaDB:NF0083980"/>
<feature type="repeat" description="RCC1" evidence="1">
    <location>
        <begin position="734"/>
        <end position="787"/>
    </location>
</feature>
<sequence length="966" mass="104131">MEVKQRSLLVSGDNDFGQLCTGNNKPTKKLIEPKLPPEVAIQQVAVGYDHTLILTETNELYVCGSNAYGKLGMGKNVEEITKLTRVDFSHLLHHRKFGSYDSGSSNAFVSTPTTSTTPNLLGKNSVTATTTTTTSATASTTTTTTLDSTTTSPATLPNLPQEDSNNGLGMLSTLSQFGSMRLSSTSLKKQTPGKKSPLGRLFESTSQDVAANDFLELQRRKRPTSGGADALTDGGNSATTTNDSSSIISSSAPVTTDTYLITSENVIGNRVNSPIEGSNSSESPMGSESLDRDSTLNSIVLNNNNITNNNQSNPSSATPLSATTHYDYLFDSSKGRKHKKSSTHHQNIANVTSPQTEVGSGISSSQIISTMDGEEVQLSVSGENNERVNIHQHGDDSSLSSSFNTSPNIIISSGGSSELTATNGNNNSLSNSSTLRRNSDAIPPTHRRNDSSGIPTINTNSVKTLSSGSGGSSGGDGGGHSAAVTERVSSIGHSSGRSMGSFDFDSIGSDPSMTPMSEDDLIGSLDDETHKRHSGGLKPFGSMLIKQRKTSNANPKDLVIPRLKSEAMNDARVQLDFLKDIAQQTTPQTARGASSSEKTMPPFEIKSIYCSRNNSFILTKDDEIYMCGERSSCYFKRLQDEELEGKKIKLFGTSPFSDHFLIVTSQQEVLVSGNNSNGQLGDGTTLDCYGFLKKIKFDFGEDYSDEEKKYVDFKFVACGRAHTCIVATLNGNFDVFYSTGNNQFSQLGYALPLERSEFENPPSLPFERQTIKDLACGAQHTMVLTLNGELWACGKGDLGQLGNGSYSPKNEFQKIDLSSSYMLRRVFCGGGFTVLLTNDNTILRTGGNYYGQSFQGSTEMSCEYKEQKMGSSLRVYTVHPTTLFCIIQVTKTLTTSSSRRTSRTAETPTESKNPTFMLKPGMFGSKSKTNLTLNLGGITSKLENAGGGFEENFLEDDDDLRPKTTR</sequence>
<feature type="compositionally biased region" description="Polar residues" evidence="2">
    <location>
        <begin position="451"/>
        <end position="465"/>
    </location>
</feature>
<name>A0A6A5C6L4_NAEFO</name>
<dbReference type="PROSITE" id="PS50012">
    <property type="entry name" value="RCC1_3"/>
    <property type="match status" value="3"/>
</dbReference>
<feature type="compositionally biased region" description="Polar residues" evidence="2">
    <location>
        <begin position="487"/>
        <end position="498"/>
    </location>
</feature>
<feature type="compositionally biased region" description="Low complexity" evidence="2">
    <location>
        <begin position="276"/>
        <end position="288"/>
    </location>
</feature>
<evidence type="ECO:0000313" key="3">
    <source>
        <dbReference type="EMBL" id="KAF0984937.1"/>
    </source>
</evidence>
<dbReference type="OrthoDB" id="239701at2759"/>
<dbReference type="GO" id="GO:0005085">
    <property type="term" value="F:guanyl-nucleotide exchange factor activity"/>
    <property type="evidence" value="ECO:0007669"/>
    <property type="project" value="TreeGrafter"/>
</dbReference>
<accession>A0A6A5C6L4</accession>
<keyword evidence="4" id="KW-1185">Reference proteome</keyword>
<dbReference type="GO" id="GO:0005737">
    <property type="term" value="C:cytoplasm"/>
    <property type="evidence" value="ECO:0007669"/>
    <property type="project" value="TreeGrafter"/>
</dbReference>
<dbReference type="OMA" id="ERSSCYF"/>
<feature type="region of interest" description="Disordered" evidence="2">
    <location>
        <begin position="110"/>
        <end position="166"/>
    </location>
</feature>
<feature type="region of interest" description="Disordered" evidence="2">
    <location>
        <begin position="946"/>
        <end position="966"/>
    </location>
</feature>
<dbReference type="InterPro" id="IPR009091">
    <property type="entry name" value="RCC1/BLIP-II"/>
</dbReference>
<dbReference type="AlphaFoldDB" id="A0A6A5C6L4"/>
<dbReference type="Gene3D" id="2.130.10.30">
    <property type="entry name" value="Regulator of chromosome condensation 1/beta-lactamase-inhibitor protein II"/>
    <property type="match status" value="2"/>
</dbReference>
<feature type="region of interest" description="Disordered" evidence="2">
    <location>
        <begin position="270"/>
        <end position="292"/>
    </location>
</feature>
<feature type="compositionally biased region" description="Gly residues" evidence="2">
    <location>
        <begin position="468"/>
        <end position="480"/>
    </location>
</feature>
<dbReference type="EMBL" id="VFQX01000002">
    <property type="protein sequence ID" value="KAF0984937.1"/>
    <property type="molecule type" value="Genomic_DNA"/>
</dbReference>
<dbReference type="PANTHER" id="PTHR45982">
    <property type="entry name" value="REGULATOR OF CHROMOSOME CONDENSATION"/>
    <property type="match status" value="1"/>
</dbReference>